<dbReference type="RefSeq" id="XP_062656732.1">
    <property type="nucleotide sequence ID" value="XM_062804337.1"/>
</dbReference>
<reference evidence="1" key="2">
    <citation type="submission" date="2023-06" db="EMBL/GenBank/DDBJ databases">
        <authorList>
            <consortium name="Lawrence Berkeley National Laboratory"/>
            <person name="Haridas S."/>
            <person name="Hensen N."/>
            <person name="Bonometti L."/>
            <person name="Westerberg I."/>
            <person name="Brannstrom I.O."/>
            <person name="Guillou S."/>
            <person name="Cros-Aarteil S."/>
            <person name="Calhoun S."/>
            <person name="Kuo A."/>
            <person name="Mondo S."/>
            <person name="Pangilinan J."/>
            <person name="Riley R."/>
            <person name="Labutti K."/>
            <person name="Andreopoulos B."/>
            <person name="Lipzen A."/>
            <person name="Chen C."/>
            <person name="Yanf M."/>
            <person name="Daum C."/>
            <person name="Ng V."/>
            <person name="Clum A."/>
            <person name="Steindorff A."/>
            <person name="Ohm R."/>
            <person name="Martin F."/>
            <person name="Silar P."/>
            <person name="Natvig D."/>
            <person name="Lalanne C."/>
            <person name="Gautier V."/>
            <person name="Ament-Velasquez S.L."/>
            <person name="Kruys A."/>
            <person name="Hutchinson M.I."/>
            <person name="Powell A.J."/>
            <person name="Barry K."/>
            <person name="Miller A.N."/>
            <person name="Grigoriev I.V."/>
            <person name="Debuchy R."/>
            <person name="Gladieux P."/>
            <person name="Thoren M.H."/>
            <person name="Johannesson H."/>
        </authorList>
    </citation>
    <scope>NUCLEOTIDE SEQUENCE</scope>
    <source>
        <strain evidence="1">CBS 168.71</strain>
    </source>
</reference>
<sequence length="118" mass="12961">MVLLFLLHAETANSLPGTSATSGLSSIRPARLSTHNAAPLYVARFPLYSTFSPGRWIHSLVIQTRTANMAWGMPGWFIGKLIRLLERPGRSGWASRGPKAGCRYVLSGVLARENRRLA</sequence>
<dbReference type="EMBL" id="JAUEPN010000006">
    <property type="protein sequence ID" value="KAK3293218.1"/>
    <property type="molecule type" value="Genomic_DNA"/>
</dbReference>
<accession>A0AAE0HB26</accession>
<evidence type="ECO:0000313" key="1">
    <source>
        <dbReference type="EMBL" id="KAK3293218.1"/>
    </source>
</evidence>
<keyword evidence="2" id="KW-1185">Reference proteome</keyword>
<reference evidence="1" key="1">
    <citation type="journal article" date="2023" name="Mol. Phylogenet. Evol.">
        <title>Genome-scale phylogeny and comparative genomics of the fungal order Sordariales.</title>
        <authorList>
            <person name="Hensen N."/>
            <person name="Bonometti L."/>
            <person name="Westerberg I."/>
            <person name="Brannstrom I.O."/>
            <person name="Guillou S."/>
            <person name="Cros-Aarteil S."/>
            <person name="Calhoun S."/>
            <person name="Haridas S."/>
            <person name="Kuo A."/>
            <person name="Mondo S."/>
            <person name="Pangilinan J."/>
            <person name="Riley R."/>
            <person name="LaButti K."/>
            <person name="Andreopoulos B."/>
            <person name="Lipzen A."/>
            <person name="Chen C."/>
            <person name="Yan M."/>
            <person name="Daum C."/>
            <person name="Ng V."/>
            <person name="Clum A."/>
            <person name="Steindorff A."/>
            <person name="Ohm R.A."/>
            <person name="Martin F."/>
            <person name="Silar P."/>
            <person name="Natvig D.O."/>
            <person name="Lalanne C."/>
            <person name="Gautier V."/>
            <person name="Ament-Velasquez S.L."/>
            <person name="Kruys A."/>
            <person name="Hutchinson M.I."/>
            <person name="Powell A.J."/>
            <person name="Barry K."/>
            <person name="Miller A.N."/>
            <person name="Grigoriev I.V."/>
            <person name="Debuchy R."/>
            <person name="Gladieux P."/>
            <person name="Hiltunen Thoren M."/>
            <person name="Johannesson H."/>
        </authorList>
    </citation>
    <scope>NUCLEOTIDE SEQUENCE</scope>
    <source>
        <strain evidence="1">CBS 168.71</strain>
    </source>
</reference>
<name>A0AAE0HB26_9PEZI</name>
<organism evidence="1 2">
    <name type="scientific">Chaetomium fimeti</name>
    <dbReference type="NCBI Taxonomy" id="1854472"/>
    <lineage>
        <taxon>Eukaryota</taxon>
        <taxon>Fungi</taxon>
        <taxon>Dikarya</taxon>
        <taxon>Ascomycota</taxon>
        <taxon>Pezizomycotina</taxon>
        <taxon>Sordariomycetes</taxon>
        <taxon>Sordariomycetidae</taxon>
        <taxon>Sordariales</taxon>
        <taxon>Chaetomiaceae</taxon>
        <taxon>Chaetomium</taxon>
    </lineage>
</organism>
<dbReference type="AlphaFoldDB" id="A0AAE0HB26"/>
<evidence type="ECO:0000313" key="2">
    <source>
        <dbReference type="Proteomes" id="UP001278766"/>
    </source>
</evidence>
<proteinExistence type="predicted"/>
<dbReference type="Proteomes" id="UP001278766">
    <property type="component" value="Unassembled WGS sequence"/>
</dbReference>
<comment type="caution">
    <text evidence="1">The sequence shown here is derived from an EMBL/GenBank/DDBJ whole genome shotgun (WGS) entry which is preliminary data.</text>
</comment>
<dbReference type="GeneID" id="87841285"/>
<protein>
    <submittedName>
        <fullName evidence="1">Uncharacterized protein</fullName>
    </submittedName>
</protein>
<gene>
    <name evidence="1" type="ORF">B0H64DRAFT_403764</name>
</gene>